<comment type="caution">
    <text evidence="1">The sequence shown here is derived from an EMBL/GenBank/DDBJ whole genome shotgun (WGS) entry which is preliminary data.</text>
</comment>
<evidence type="ECO:0000313" key="1">
    <source>
        <dbReference type="EMBL" id="MDR7134338.1"/>
    </source>
</evidence>
<dbReference type="EMBL" id="JAVDVY010000001">
    <property type="protein sequence ID" value="MDR7134338.1"/>
    <property type="molecule type" value="Genomic_DNA"/>
</dbReference>
<keyword evidence="2" id="KW-1185">Reference proteome</keyword>
<accession>A0ABU1W9P6</accession>
<dbReference type="RefSeq" id="WP_310060419.1">
    <property type="nucleotide sequence ID" value="NZ_JAVDVY010000001.1"/>
</dbReference>
<proteinExistence type="predicted"/>
<sequence>MIDKLPWNEIERRIHALRDEMPLLIERYPEARELMPRFAELAGEILETVEDSRVDEASVLICDILFDHGYVDVEEGMPDARDAGGEGGAGGA</sequence>
<name>A0ABU1W9P6_9GAMM</name>
<reference evidence="1 2" key="1">
    <citation type="submission" date="2023-07" db="EMBL/GenBank/DDBJ databases">
        <title>Sorghum-associated microbial communities from plants grown in Nebraska, USA.</title>
        <authorList>
            <person name="Schachtman D."/>
        </authorList>
    </citation>
    <scope>NUCLEOTIDE SEQUENCE [LARGE SCALE GENOMIC DNA]</scope>
    <source>
        <strain evidence="1 2">BE198</strain>
    </source>
</reference>
<protein>
    <submittedName>
        <fullName evidence="1">DNA polymerase III epsilon subunit-like protein</fullName>
    </submittedName>
</protein>
<gene>
    <name evidence="1" type="ORF">J2X06_001522</name>
</gene>
<dbReference type="Proteomes" id="UP001251524">
    <property type="component" value="Unassembled WGS sequence"/>
</dbReference>
<evidence type="ECO:0000313" key="2">
    <source>
        <dbReference type="Proteomes" id="UP001251524"/>
    </source>
</evidence>
<organism evidence="1 2">
    <name type="scientific">Lysobacter niastensis</name>
    <dbReference type="NCBI Taxonomy" id="380629"/>
    <lineage>
        <taxon>Bacteria</taxon>
        <taxon>Pseudomonadati</taxon>
        <taxon>Pseudomonadota</taxon>
        <taxon>Gammaproteobacteria</taxon>
        <taxon>Lysobacterales</taxon>
        <taxon>Lysobacteraceae</taxon>
        <taxon>Lysobacter</taxon>
    </lineage>
</organism>